<dbReference type="AlphaFoldDB" id="A0A6P5JEJ2"/>
<feature type="compositionally biased region" description="Polar residues" evidence="1">
    <location>
        <begin position="694"/>
        <end position="725"/>
    </location>
</feature>
<dbReference type="KEGG" id="pcw:110200733"/>
<keyword evidence="2" id="KW-1185">Reference proteome</keyword>
<dbReference type="RefSeq" id="XP_020831808.1">
    <property type="nucleotide sequence ID" value="XM_020976149.1"/>
</dbReference>
<feature type="region of interest" description="Disordered" evidence="1">
    <location>
        <begin position="446"/>
        <end position="473"/>
    </location>
</feature>
<dbReference type="InParanoid" id="A0A6P5JEJ2"/>
<proteinExistence type="predicted"/>
<evidence type="ECO:0000313" key="3">
    <source>
        <dbReference type="RefSeq" id="XP_020831808.1"/>
    </source>
</evidence>
<dbReference type="Proteomes" id="UP000515140">
    <property type="component" value="Unplaced"/>
</dbReference>
<sequence>MEDPISSGSHAFSKSVQFPSFSGSSVPTEVTEVIPASLHLNLYDLESTEAPLLLSQSAMSKSTQFPSLEGLNVTVEVPCSPRLSSRSESIEAPPPTGLHTMNKSAQVLSFSRLNLSLESTKHSSLLDLISQSKTMQAPSLFQPNSPLQTMALSKVSKSEQGTPFMNLNRSTAYTQVPSFSDIIPMSNYVGFSSGPSSQEEFPNGATSSNLTSKKETIKVLSSDTRSLRECPSFSDPIHANKHTQLSSLSDPISLSVHTKEAPSPSVTELLKEAIQVPNLFDKTSPRKATYVPSSSNTVLVTKNMPISSFSDLNSSTLDKKEVMSFQSPFSYKEAMQVPDFSHTGSPQEVIQAPSSYHAISVSKSTQVPIFSDPSSLIVSIQELPTVPIVISSSECMPNADFSATNSNQEVFQVLSISHSVSASKSTQAPASSDPRSSMIIGEVMSSRGPLSKGESMEVSDFSDTGSPDEPIQDSLNYATTARKSTQPLKYSHSSSSTIHPEELPSIPLIVLSTESAKVPDISATTSSQDAMGIPSRIQTLSVSTSTQVPIFSEPSTSTTCIEVSSLPDLVTSKESTQVPDSSAKSSSQDVIQVPSRIHSLSISKSTTIPGMSPLSSTTVGTEEDMSFPAPFSYREPMQVPNIYDKRSPQEPMQTPSANLAMEVSKSSEVPTVSDASTSTRPTEEIPSFPVPVSSKESIQLPDSSAKSSSQDVIQVPSTIHTISNS</sequence>
<reference evidence="3" key="1">
    <citation type="submission" date="2025-08" db="UniProtKB">
        <authorList>
            <consortium name="RefSeq"/>
        </authorList>
    </citation>
    <scope>IDENTIFICATION</scope>
    <source>
        <tissue evidence="3">Spleen</tissue>
    </source>
</reference>
<feature type="compositionally biased region" description="Polar residues" evidence="1">
    <location>
        <begin position="664"/>
        <end position="680"/>
    </location>
</feature>
<protein>
    <submittedName>
        <fullName evidence="3">Uncharacterized protein LOC110200733</fullName>
    </submittedName>
</protein>
<organism evidence="2 3">
    <name type="scientific">Phascolarctos cinereus</name>
    <name type="common">Koala</name>
    <dbReference type="NCBI Taxonomy" id="38626"/>
    <lineage>
        <taxon>Eukaryota</taxon>
        <taxon>Metazoa</taxon>
        <taxon>Chordata</taxon>
        <taxon>Craniata</taxon>
        <taxon>Vertebrata</taxon>
        <taxon>Euteleostomi</taxon>
        <taxon>Mammalia</taxon>
        <taxon>Metatheria</taxon>
        <taxon>Diprotodontia</taxon>
        <taxon>Phascolarctidae</taxon>
        <taxon>Phascolarctos</taxon>
    </lineage>
</organism>
<evidence type="ECO:0000313" key="2">
    <source>
        <dbReference type="Proteomes" id="UP000515140"/>
    </source>
</evidence>
<evidence type="ECO:0000256" key="1">
    <source>
        <dbReference type="SAM" id="MobiDB-lite"/>
    </source>
</evidence>
<accession>A0A6P5JEJ2</accession>
<name>A0A6P5JEJ2_PHACI</name>
<feature type="region of interest" description="Disordered" evidence="1">
    <location>
        <begin position="572"/>
        <end position="592"/>
    </location>
</feature>
<gene>
    <name evidence="3" type="primary">LOC110200733</name>
</gene>
<feature type="region of interest" description="Disordered" evidence="1">
    <location>
        <begin position="644"/>
        <end position="725"/>
    </location>
</feature>
<dbReference type="GeneID" id="110200733"/>
<feature type="compositionally biased region" description="Polar residues" evidence="1">
    <location>
        <begin position="572"/>
        <end position="590"/>
    </location>
</feature>